<gene>
    <name evidence="1" type="ORF">IHQ72_29615</name>
</gene>
<evidence type="ECO:0008006" key="3">
    <source>
        <dbReference type="Google" id="ProtNLM"/>
    </source>
</evidence>
<sequence length="304" mass="34721">MNPYLITGPALISFSGGRTSAFMLHDILRAHGGKLPGDVVVAFANTGKEREETLRFVHECGSRWGVKIHWLEWRKGVPAFEEVGFNSASRDGEPFKALIDWKQRLPNSFERWCTEFLKVRTLFAFARSIGFKDGHYAEVIGLRNDEGHRILKALENANFIKKKGVQVPRVPPRQVVFPLARAKVTKPDVMRFWLGDNTDPLNLTGPLPQGFDLGLRDYEGNCDLCFLKGKGIRKRIIRDDPSRAQWWSENESRHRGKQERGWFDKRDSVAALVEEVRRSPDMFDEFDLEEHDVECGLHCAAEAA</sequence>
<proteinExistence type="predicted"/>
<evidence type="ECO:0000313" key="2">
    <source>
        <dbReference type="Proteomes" id="UP001058098"/>
    </source>
</evidence>
<keyword evidence="2" id="KW-1185">Reference proteome</keyword>
<dbReference type="InterPro" id="IPR014729">
    <property type="entry name" value="Rossmann-like_a/b/a_fold"/>
</dbReference>
<protein>
    <recommendedName>
        <fullName evidence="3">Phosphoadenosine phosphosulphate reductase domain-containing protein</fullName>
    </recommendedName>
</protein>
<dbReference type="Proteomes" id="UP001058098">
    <property type="component" value="Chromosome"/>
</dbReference>
<name>A0ABY5QUJ4_9HYPH</name>
<dbReference type="Gene3D" id="3.40.50.620">
    <property type="entry name" value="HUPs"/>
    <property type="match status" value="1"/>
</dbReference>
<dbReference type="EMBL" id="CP062229">
    <property type="protein sequence ID" value="UVC14728.1"/>
    <property type="molecule type" value="Genomic_DNA"/>
</dbReference>
<dbReference type="SUPFAM" id="SSF52402">
    <property type="entry name" value="Adenine nucleotide alpha hydrolases-like"/>
    <property type="match status" value="1"/>
</dbReference>
<organism evidence="1 2">
    <name type="scientific">Mesorhizobium onobrychidis</name>
    <dbReference type="NCBI Taxonomy" id="2775404"/>
    <lineage>
        <taxon>Bacteria</taxon>
        <taxon>Pseudomonadati</taxon>
        <taxon>Pseudomonadota</taxon>
        <taxon>Alphaproteobacteria</taxon>
        <taxon>Hyphomicrobiales</taxon>
        <taxon>Phyllobacteriaceae</taxon>
        <taxon>Mesorhizobium</taxon>
    </lineage>
</organism>
<accession>A0ABY5QUJ4</accession>
<dbReference type="RefSeq" id="WP_258119132.1">
    <property type="nucleotide sequence ID" value="NZ_CP062229.1"/>
</dbReference>
<evidence type="ECO:0000313" key="1">
    <source>
        <dbReference type="EMBL" id="UVC14728.1"/>
    </source>
</evidence>
<reference evidence="1" key="1">
    <citation type="submission" date="2020-09" db="EMBL/GenBank/DDBJ databases">
        <title>Rhizobia associated with sainfoin plants.</title>
        <authorList>
            <person name="Asharfi S."/>
            <person name="Kuzmanovic N."/>
            <person name="Bunk B."/>
            <person name="Sproeer C."/>
            <person name="Becker M."/>
            <person name="Thuenen T."/>
        </authorList>
    </citation>
    <scope>NUCLEOTIDE SEQUENCE</scope>
    <source>
        <strain evidence="1">OM4</strain>
    </source>
</reference>